<organism evidence="1 2">
    <name type="scientific">Arctium lappa</name>
    <name type="common">Greater burdock</name>
    <name type="synonym">Lappa major</name>
    <dbReference type="NCBI Taxonomy" id="4217"/>
    <lineage>
        <taxon>Eukaryota</taxon>
        <taxon>Viridiplantae</taxon>
        <taxon>Streptophyta</taxon>
        <taxon>Embryophyta</taxon>
        <taxon>Tracheophyta</taxon>
        <taxon>Spermatophyta</taxon>
        <taxon>Magnoliopsida</taxon>
        <taxon>eudicotyledons</taxon>
        <taxon>Gunneridae</taxon>
        <taxon>Pentapetalae</taxon>
        <taxon>asterids</taxon>
        <taxon>campanulids</taxon>
        <taxon>Asterales</taxon>
        <taxon>Asteraceae</taxon>
        <taxon>Carduoideae</taxon>
        <taxon>Cardueae</taxon>
        <taxon>Arctiinae</taxon>
        <taxon>Arctium</taxon>
    </lineage>
</organism>
<proteinExistence type="predicted"/>
<reference evidence="2" key="1">
    <citation type="journal article" date="2022" name="Mol. Ecol. Resour.">
        <title>The genomes of chicory, endive, great burdock and yacon provide insights into Asteraceae palaeo-polyploidization history and plant inulin production.</title>
        <authorList>
            <person name="Fan W."/>
            <person name="Wang S."/>
            <person name="Wang H."/>
            <person name="Wang A."/>
            <person name="Jiang F."/>
            <person name="Liu H."/>
            <person name="Zhao H."/>
            <person name="Xu D."/>
            <person name="Zhang Y."/>
        </authorList>
    </citation>
    <scope>NUCLEOTIDE SEQUENCE [LARGE SCALE GENOMIC DNA]</scope>
    <source>
        <strain evidence="2">cv. Niubang</strain>
    </source>
</reference>
<dbReference type="Proteomes" id="UP001055879">
    <property type="component" value="Linkage Group LG15"/>
</dbReference>
<keyword evidence="2" id="KW-1185">Reference proteome</keyword>
<accession>A0ACB8XRI1</accession>
<name>A0ACB8XRI1_ARCLA</name>
<sequence>MAQSSLDSLVDRSTTIPAATKTTSATSNSAEAELVTNLPTSVDQPSIAIAYPPSSDDDKEGEKATTKREEKDDEEDAEGSLLENQLR</sequence>
<evidence type="ECO:0000313" key="1">
    <source>
        <dbReference type="EMBL" id="KAI3672849.1"/>
    </source>
</evidence>
<protein>
    <submittedName>
        <fullName evidence="1">Uncharacterized protein</fullName>
    </submittedName>
</protein>
<evidence type="ECO:0000313" key="2">
    <source>
        <dbReference type="Proteomes" id="UP001055879"/>
    </source>
</evidence>
<dbReference type="EMBL" id="CM042061">
    <property type="protein sequence ID" value="KAI3672849.1"/>
    <property type="molecule type" value="Genomic_DNA"/>
</dbReference>
<reference evidence="1 2" key="2">
    <citation type="journal article" date="2022" name="Mol. Ecol. Resour.">
        <title>The genomes of chicory, endive, great burdock and yacon provide insights into Asteraceae paleo-polyploidization history and plant inulin production.</title>
        <authorList>
            <person name="Fan W."/>
            <person name="Wang S."/>
            <person name="Wang H."/>
            <person name="Wang A."/>
            <person name="Jiang F."/>
            <person name="Liu H."/>
            <person name="Zhao H."/>
            <person name="Xu D."/>
            <person name="Zhang Y."/>
        </authorList>
    </citation>
    <scope>NUCLEOTIDE SEQUENCE [LARGE SCALE GENOMIC DNA]</scope>
    <source>
        <strain evidence="2">cv. Niubang</strain>
    </source>
</reference>
<gene>
    <name evidence="1" type="ORF">L6452_38949</name>
</gene>
<comment type="caution">
    <text evidence="1">The sequence shown here is derived from an EMBL/GenBank/DDBJ whole genome shotgun (WGS) entry which is preliminary data.</text>
</comment>